<reference evidence="2" key="1">
    <citation type="submission" date="2020-08" db="EMBL/GenBank/DDBJ databases">
        <title>Multicomponent nature underlies the extraordinary mechanical properties of spider dragline silk.</title>
        <authorList>
            <person name="Kono N."/>
            <person name="Nakamura H."/>
            <person name="Mori M."/>
            <person name="Yoshida Y."/>
            <person name="Ohtoshi R."/>
            <person name="Malay A.D."/>
            <person name="Moran D.A.P."/>
            <person name="Tomita M."/>
            <person name="Numata K."/>
            <person name="Arakawa K."/>
        </authorList>
    </citation>
    <scope>NUCLEOTIDE SEQUENCE</scope>
</reference>
<feature type="compositionally biased region" description="Basic and acidic residues" evidence="1">
    <location>
        <begin position="36"/>
        <end position="52"/>
    </location>
</feature>
<keyword evidence="3" id="KW-1185">Reference proteome</keyword>
<dbReference type="Proteomes" id="UP000887159">
    <property type="component" value="Unassembled WGS sequence"/>
</dbReference>
<protein>
    <submittedName>
        <fullName evidence="2">Uncharacterized protein</fullName>
    </submittedName>
</protein>
<gene>
    <name evidence="2" type="ORF">TNCV_2566641</name>
</gene>
<sequence>MADCEVGGTTRYCKPPSIPYQVASKENERAMTPTEEAAREEIENAREADAPHRHSKSAGRNLRTGGPRVGHSCYRAWDDLAKAILTRKPPSLHTLRTFQGLKADLLKERGLIGIGTH</sequence>
<evidence type="ECO:0000256" key="1">
    <source>
        <dbReference type="SAM" id="MobiDB-lite"/>
    </source>
</evidence>
<comment type="caution">
    <text evidence="2">The sequence shown here is derived from an EMBL/GenBank/DDBJ whole genome shotgun (WGS) entry which is preliminary data.</text>
</comment>
<dbReference type="EMBL" id="BMAU01021438">
    <property type="protein sequence ID" value="GFY36702.1"/>
    <property type="molecule type" value="Genomic_DNA"/>
</dbReference>
<accession>A0A8X6WLI7</accession>
<organism evidence="2 3">
    <name type="scientific">Trichonephila clavipes</name>
    <name type="common">Golden silk orbweaver</name>
    <name type="synonym">Nephila clavipes</name>
    <dbReference type="NCBI Taxonomy" id="2585209"/>
    <lineage>
        <taxon>Eukaryota</taxon>
        <taxon>Metazoa</taxon>
        <taxon>Ecdysozoa</taxon>
        <taxon>Arthropoda</taxon>
        <taxon>Chelicerata</taxon>
        <taxon>Arachnida</taxon>
        <taxon>Araneae</taxon>
        <taxon>Araneomorphae</taxon>
        <taxon>Entelegynae</taxon>
        <taxon>Araneoidea</taxon>
        <taxon>Nephilidae</taxon>
        <taxon>Trichonephila</taxon>
    </lineage>
</organism>
<evidence type="ECO:0000313" key="3">
    <source>
        <dbReference type="Proteomes" id="UP000887159"/>
    </source>
</evidence>
<proteinExistence type="predicted"/>
<feature type="region of interest" description="Disordered" evidence="1">
    <location>
        <begin position="23"/>
        <end position="65"/>
    </location>
</feature>
<name>A0A8X6WLI7_TRICX</name>
<dbReference type="AlphaFoldDB" id="A0A8X6WLI7"/>
<evidence type="ECO:0000313" key="2">
    <source>
        <dbReference type="EMBL" id="GFY36702.1"/>
    </source>
</evidence>